<reference evidence="6 7" key="1">
    <citation type="submission" date="2018-11" db="EMBL/GenBank/DDBJ databases">
        <title>Schleiferia aggregans sp. nov., a moderately thermophilic heterotrophic bacterium isolated from microbial mats at a terrestrial hot spring.</title>
        <authorList>
            <person name="Iino T."/>
            <person name="Ohkuma M."/>
            <person name="Haruta S."/>
        </authorList>
    </citation>
    <scope>NUCLEOTIDE SEQUENCE [LARGE SCALE GENOMIC DNA]</scope>
    <source>
        <strain evidence="6 7">LA</strain>
    </source>
</reference>
<sequence length="389" mass="45098">MEVLFWILVFIVFYAYLGYGILLYFLVQLKRLFTPSKKLTDETPYEPTVTLVVPAYNEEDFILKKVENCLQLDYPKDKFEIIFITDGSTDRTKELLEQDGRVKVLHEDRRAGKSAAENRAMKFVKSEIVVFCDANTLLNKEAIRELVKHYRDPKIGAVSGEKRIMTSEAEGASAAGEGLYWKYESALKKMDSEMLTIVGAAGELISFRTSLVQDLEEDTILDDFMQSMRIALKGYRVIYEPKAYAMETASADVKEELKRKVRICAGGWQSMSRLLPAFNFFKHPLLTFLYTSHRVLRWSIAAFSLPFIFILNIFLLKRGWFYQVLFAGQVLFYLMALIGWYLKSKKIKVKVLFVPYYFTMMNYAVFAGFIRWLKGSQKATWERARRATT</sequence>
<keyword evidence="3 6" id="KW-0808">Transferase</keyword>
<evidence type="ECO:0000256" key="3">
    <source>
        <dbReference type="ARBA" id="ARBA00022679"/>
    </source>
</evidence>
<comment type="caution">
    <text evidence="6">The sequence shown here is derived from an EMBL/GenBank/DDBJ whole genome shotgun (WGS) entry which is preliminary data.</text>
</comment>
<organism evidence="6 7">
    <name type="scientific">Thermaurantimonas aggregans</name>
    <dbReference type="NCBI Taxonomy" id="2173829"/>
    <lineage>
        <taxon>Bacteria</taxon>
        <taxon>Pseudomonadati</taxon>
        <taxon>Bacteroidota</taxon>
        <taxon>Flavobacteriia</taxon>
        <taxon>Flavobacteriales</taxon>
        <taxon>Schleiferiaceae</taxon>
        <taxon>Thermaurantimonas</taxon>
    </lineage>
</organism>
<dbReference type="Proteomes" id="UP000286715">
    <property type="component" value="Unassembled WGS sequence"/>
</dbReference>
<dbReference type="RefSeq" id="WP_124396636.1">
    <property type="nucleotide sequence ID" value="NZ_BHZE01000001.1"/>
</dbReference>
<keyword evidence="2" id="KW-0328">Glycosyltransferase</keyword>
<keyword evidence="4" id="KW-0472">Membrane</keyword>
<evidence type="ECO:0000313" key="6">
    <source>
        <dbReference type="EMBL" id="GCD76556.1"/>
    </source>
</evidence>
<name>A0A401XHR7_9FLAO</name>
<feature type="transmembrane region" description="Helical" evidence="4">
    <location>
        <begin position="6"/>
        <end position="27"/>
    </location>
</feature>
<keyword evidence="7" id="KW-1185">Reference proteome</keyword>
<evidence type="ECO:0000256" key="4">
    <source>
        <dbReference type="SAM" id="Phobius"/>
    </source>
</evidence>
<evidence type="ECO:0000259" key="5">
    <source>
        <dbReference type="Pfam" id="PF00535"/>
    </source>
</evidence>
<dbReference type="GO" id="GO:0016757">
    <property type="term" value="F:glycosyltransferase activity"/>
    <property type="evidence" value="ECO:0007669"/>
    <property type="project" value="UniProtKB-KW"/>
</dbReference>
<dbReference type="PANTHER" id="PTHR43630:SF1">
    <property type="entry name" value="POLY-BETA-1,6-N-ACETYL-D-GLUCOSAMINE SYNTHASE"/>
    <property type="match status" value="1"/>
</dbReference>
<dbReference type="CDD" id="cd06439">
    <property type="entry name" value="CESA_like_1"/>
    <property type="match status" value="1"/>
</dbReference>
<dbReference type="SUPFAM" id="SSF53448">
    <property type="entry name" value="Nucleotide-diphospho-sugar transferases"/>
    <property type="match status" value="1"/>
</dbReference>
<evidence type="ECO:0000313" key="7">
    <source>
        <dbReference type="Proteomes" id="UP000286715"/>
    </source>
</evidence>
<feature type="transmembrane region" description="Helical" evidence="4">
    <location>
        <begin position="320"/>
        <end position="342"/>
    </location>
</feature>
<dbReference type="EMBL" id="BHZE01000001">
    <property type="protein sequence ID" value="GCD76556.1"/>
    <property type="molecule type" value="Genomic_DNA"/>
</dbReference>
<dbReference type="InterPro" id="IPR029044">
    <property type="entry name" value="Nucleotide-diphossugar_trans"/>
</dbReference>
<feature type="domain" description="Glycosyltransferase 2-like" evidence="5">
    <location>
        <begin position="51"/>
        <end position="160"/>
    </location>
</feature>
<dbReference type="Pfam" id="PF00535">
    <property type="entry name" value="Glycos_transf_2"/>
    <property type="match status" value="1"/>
</dbReference>
<proteinExistence type="inferred from homology"/>
<accession>A0A401XHR7</accession>
<comment type="similarity">
    <text evidence="1">Belongs to the glycosyltransferase 2 family.</text>
</comment>
<dbReference type="PANTHER" id="PTHR43630">
    <property type="entry name" value="POLY-BETA-1,6-N-ACETYL-D-GLUCOSAMINE SYNTHASE"/>
    <property type="match status" value="1"/>
</dbReference>
<keyword evidence="4" id="KW-1133">Transmembrane helix</keyword>
<dbReference type="OrthoDB" id="9766971at2"/>
<feature type="transmembrane region" description="Helical" evidence="4">
    <location>
        <begin position="354"/>
        <end position="373"/>
    </location>
</feature>
<evidence type="ECO:0000256" key="2">
    <source>
        <dbReference type="ARBA" id="ARBA00022676"/>
    </source>
</evidence>
<protein>
    <submittedName>
        <fullName evidence="6">Glycosyl transferase</fullName>
    </submittedName>
</protein>
<feature type="transmembrane region" description="Helical" evidence="4">
    <location>
        <begin position="295"/>
        <end position="314"/>
    </location>
</feature>
<evidence type="ECO:0000256" key="1">
    <source>
        <dbReference type="ARBA" id="ARBA00006739"/>
    </source>
</evidence>
<keyword evidence="4" id="KW-0812">Transmembrane</keyword>
<gene>
    <name evidence="6" type="ORF">JCM31826_00380</name>
</gene>
<dbReference type="InterPro" id="IPR001173">
    <property type="entry name" value="Glyco_trans_2-like"/>
</dbReference>
<dbReference type="AlphaFoldDB" id="A0A401XHR7"/>
<dbReference type="Gene3D" id="3.90.550.10">
    <property type="entry name" value="Spore Coat Polysaccharide Biosynthesis Protein SpsA, Chain A"/>
    <property type="match status" value="1"/>
</dbReference>